<organism evidence="1 2">
    <name type="scientific">Bifidobacterium santillanense</name>
    <dbReference type="NCBI Taxonomy" id="2809028"/>
    <lineage>
        <taxon>Bacteria</taxon>
        <taxon>Bacillati</taxon>
        <taxon>Actinomycetota</taxon>
        <taxon>Actinomycetes</taxon>
        <taxon>Bifidobacteriales</taxon>
        <taxon>Bifidobacteriaceae</taxon>
        <taxon>Bifidobacterium</taxon>
    </lineage>
</organism>
<accession>A0ABS5UM04</accession>
<reference evidence="1 2" key="1">
    <citation type="journal article" date="2021" name="Environ. Microbiol.">
        <title>Genetic insights into the dark matter of the mammalian gut microbiota through targeted genome reconstruction.</title>
        <authorList>
            <person name="Lugli G.A."/>
            <person name="Alessandri G."/>
            <person name="Milani C."/>
            <person name="Viappiani A."/>
            <person name="Fontana F."/>
            <person name="Tarracchini C."/>
            <person name="Mancabelli L."/>
            <person name="Argentini C."/>
            <person name="Ruiz L."/>
            <person name="Margolles A."/>
            <person name="van Sinderen D."/>
            <person name="Turroni F."/>
            <person name="Ventura M."/>
        </authorList>
    </citation>
    <scope>NUCLEOTIDE SEQUENCE [LARGE SCALE GENOMIC DNA]</scope>
    <source>
        <strain evidence="1 2">MA2</strain>
    </source>
</reference>
<proteinExistence type="predicted"/>
<comment type="caution">
    <text evidence="1">The sequence shown here is derived from an EMBL/GenBank/DDBJ whole genome shotgun (WGS) entry which is preliminary data.</text>
</comment>
<protein>
    <submittedName>
        <fullName evidence="1">Uncharacterized protein</fullName>
    </submittedName>
</protein>
<evidence type="ECO:0000313" key="1">
    <source>
        <dbReference type="EMBL" id="MBT1171835.1"/>
    </source>
</evidence>
<dbReference type="EMBL" id="JAFEJS010000001">
    <property type="protein sequence ID" value="MBT1171835.1"/>
    <property type="molecule type" value="Genomic_DNA"/>
</dbReference>
<dbReference type="Proteomes" id="UP000773064">
    <property type="component" value="Unassembled WGS sequence"/>
</dbReference>
<sequence length="82" mass="9144">MGIRIMSAAEGIAHEAWIRNNPNLHAVAGYLMWICGDRGTCGLETKAVLMLDQDNRMATTILQLLQQQITQTVSADMIHVYE</sequence>
<name>A0ABS5UM04_9BIFI</name>
<dbReference type="RefSeq" id="WP_214357126.1">
    <property type="nucleotide sequence ID" value="NZ_JAFEJS010000001.1"/>
</dbReference>
<keyword evidence="2" id="KW-1185">Reference proteome</keyword>
<evidence type="ECO:0000313" key="2">
    <source>
        <dbReference type="Proteomes" id="UP000773064"/>
    </source>
</evidence>
<gene>
    <name evidence="1" type="ORF">JS528_00370</name>
</gene>